<organism evidence="4 5">
    <name type="scientific">Lactococcus hircilactis</name>
    <dbReference type="NCBI Taxonomy" id="1494462"/>
    <lineage>
        <taxon>Bacteria</taxon>
        <taxon>Bacillati</taxon>
        <taxon>Bacillota</taxon>
        <taxon>Bacilli</taxon>
        <taxon>Lactobacillales</taxon>
        <taxon>Streptococcaceae</taxon>
        <taxon>Lactococcus</taxon>
    </lineage>
</organism>
<dbReference type="InterPro" id="IPR029044">
    <property type="entry name" value="Nucleotide-diphossugar_trans"/>
</dbReference>
<evidence type="ECO:0000256" key="2">
    <source>
        <dbReference type="ARBA" id="ARBA00022679"/>
    </source>
</evidence>
<dbReference type="CDD" id="cd00761">
    <property type="entry name" value="Glyco_tranf_GTA_type"/>
    <property type="match status" value="1"/>
</dbReference>
<sequence length="326" mass="37692">MSKHKNTMKKKLSIIIPFYGQNESDLAIPLRSINNQVSVDFAKIDVHLVNDGGKPINTDNLAIFANLDLHYHELHENVGPGMARQYGIDHSAGEYLMFVDADDYLNHSAALSSFFSATESDENAQVLRSKFIEQVPNGNGDLIEIIAGYDRNAVYACWIARKWLNKIKLRFISELRIYEDSYFIDLINNLTPGIKSIDDITYVYVFHEKSLSHVGKSVSSEFADTWVLSKYYELKFLSSRKSVPFLKDYLAAVLLQAYLRYEKFPPVDEEKFWSVLWKLMKKYAYLWEGFFAEMQLVANQESQMKNGEFYGVDTSNLRKFIKKCER</sequence>
<feature type="domain" description="Glycosyltransferase 2-like" evidence="3">
    <location>
        <begin position="13"/>
        <end position="126"/>
    </location>
</feature>
<dbReference type="EMBL" id="WITJ01000004">
    <property type="protein sequence ID" value="MQW38958.1"/>
    <property type="molecule type" value="Genomic_DNA"/>
</dbReference>
<evidence type="ECO:0000313" key="4">
    <source>
        <dbReference type="EMBL" id="MQW38958.1"/>
    </source>
</evidence>
<dbReference type="PANTHER" id="PTHR22916:SF51">
    <property type="entry name" value="GLYCOSYLTRANSFERASE EPSH-RELATED"/>
    <property type="match status" value="1"/>
</dbReference>
<comment type="caution">
    <text evidence="4">The sequence shown here is derived from an EMBL/GenBank/DDBJ whole genome shotgun (WGS) entry which is preliminary data.</text>
</comment>
<keyword evidence="5" id="KW-1185">Reference proteome</keyword>
<name>A0A7X1Z793_9LACT</name>
<reference evidence="4 5" key="1">
    <citation type="submission" date="2019-10" db="EMBL/GenBank/DDBJ databases">
        <authorList>
            <person name="Dong K."/>
        </authorList>
    </citation>
    <scope>NUCLEOTIDE SEQUENCE [LARGE SCALE GENOMIC DNA]</scope>
    <source>
        <strain evidence="4 5">DSM 28960</strain>
    </source>
</reference>
<dbReference type="RefSeq" id="WP_153495552.1">
    <property type="nucleotide sequence ID" value="NZ_CBCRWP010000012.1"/>
</dbReference>
<dbReference type="SUPFAM" id="SSF53448">
    <property type="entry name" value="Nucleotide-diphospho-sugar transferases"/>
    <property type="match status" value="1"/>
</dbReference>
<evidence type="ECO:0000313" key="5">
    <source>
        <dbReference type="Proteomes" id="UP000439550"/>
    </source>
</evidence>
<accession>A0A7X1Z793</accession>
<proteinExistence type="predicted"/>
<dbReference type="GO" id="GO:0016757">
    <property type="term" value="F:glycosyltransferase activity"/>
    <property type="evidence" value="ECO:0007669"/>
    <property type="project" value="UniProtKB-KW"/>
</dbReference>
<dbReference type="Pfam" id="PF00535">
    <property type="entry name" value="Glycos_transf_2"/>
    <property type="match status" value="1"/>
</dbReference>
<evidence type="ECO:0000256" key="1">
    <source>
        <dbReference type="ARBA" id="ARBA00022676"/>
    </source>
</evidence>
<dbReference type="Proteomes" id="UP000439550">
    <property type="component" value="Unassembled WGS sequence"/>
</dbReference>
<keyword evidence="1" id="KW-0328">Glycosyltransferase</keyword>
<evidence type="ECO:0000259" key="3">
    <source>
        <dbReference type="Pfam" id="PF00535"/>
    </source>
</evidence>
<dbReference type="InterPro" id="IPR001173">
    <property type="entry name" value="Glyco_trans_2-like"/>
</dbReference>
<dbReference type="PANTHER" id="PTHR22916">
    <property type="entry name" value="GLYCOSYLTRANSFERASE"/>
    <property type="match status" value="1"/>
</dbReference>
<dbReference type="AlphaFoldDB" id="A0A7X1Z793"/>
<protein>
    <submittedName>
        <fullName evidence="4">Glycosyltransferase</fullName>
    </submittedName>
</protein>
<dbReference type="Gene3D" id="3.90.550.10">
    <property type="entry name" value="Spore Coat Polysaccharide Biosynthesis Protein SpsA, Chain A"/>
    <property type="match status" value="1"/>
</dbReference>
<dbReference type="OrthoDB" id="396512at2"/>
<keyword evidence="2 4" id="KW-0808">Transferase</keyword>
<gene>
    <name evidence="4" type="ORF">GHI93_03195</name>
</gene>